<keyword evidence="4" id="KW-1185">Reference proteome</keyword>
<name>A0AAD4NK88_9BILA</name>
<feature type="compositionally biased region" description="Acidic residues" evidence="1">
    <location>
        <begin position="560"/>
        <end position="569"/>
    </location>
</feature>
<sequence length="627" mass="70655">MHLNFAIDSAGMQLLATEDDYFIKAVRTILKCSRTTAQLSVTNHNELASLKDIQILGDVCHFFGKITVQGVSYLILVIDSTEVAFLPHCKSTIRRIDKVCALPVLADGYIHSRIFEKSLAGLTKLKNHPKKIVKFVSDKVNVSSKRIDDLIRFINESGNFYYSFQADLTLSIQRCAQNPSSHDLRFFWNKELLSDFFDKDGNRLPSFNDWIIPVIYGYIAQSSLTDFAESGAQAKFTLISRRSVRRAGVRYLRRGIDPTGDVANFVETESIISASGHCLSFVQVRGSVPIFWSQRGYRFRPPLSIDRGIEESLPIFKNHMSGLIAEYGSPVVIVNLVEQSGRELCLGTSYLQHVLELNSPDVALFSFDYHRNCKSLRFNKIVDLIGALRADLMAMGFCWLDKEGTMVYQQKGVVRTNCVDCLDRTNVVQSAICQAVTLYQATKLGLVQFIAELGEEDASTRALKTVLQEVWANHGDSVSKQYAGTNALKSEVTRGGQRKIVGLVKDSYNSASRYYRSHIYDAQRQWIIDTLLSGSDATVTIPMDDNKNSWADDDCAINQIEDDETEDERDPNAKLGPEGVRFMNNPECENQEPEVVVDEWAMDDALKQRISESRSKIMMFENLRTIP</sequence>
<evidence type="ECO:0000259" key="2">
    <source>
        <dbReference type="PROSITE" id="PS50275"/>
    </source>
</evidence>
<dbReference type="PROSITE" id="PS50275">
    <property type="entry name" value="SAC"/>
    <property type="match status" value="1"/>
</dbReference>
<dbReference type="PANTHER" id="PTHR45662:SF8">
    <property type="entry name" value="PHOSPHATIDYLINOSITIDE PHOSPHATASE SAC2"/>
    <property type="match status" value="1"/>
</dbReference>
<protein>
    <submittedName>
        <fullName evidence="3">SacI homology domain-containing protein</fullName>
    </submittedName>
</protein>
<proteinExistence type="predicted"/>
<evidence type="ECO:0000313" key="3">
    <source>
        <dbReference type="EMBL" id="KAI1728380.1"/>
    </source>
</evidence>
<dbReference type="GO" id="GO:2001135">
    <property type="term" value="P:regulation of endocytic recycling"/>
    <property type="evidence" value="ECO:0007669"/>
    <property type="project" value="TreeGrafter"/>
</dbReference>
<accession>A0AAD4NK88</accession>
<reference evidence="3" key="1">
    <citation type="submission" date="2022-01" db="EMBL/GenBank/DDBJ databases">
        <title>Genome Sequence Resource for Two Populations of Ditylenchus destructor, the Migratory Endoparasitic Phytonematode.</title>
        <authorList>
            <person name="Zhang H."/>
            <person name="Lin R."/>
            <person name="Xie B."/>
        </authorList>
    </citation>
    <scope>NUCLEOTIDE SEQUENCE</scope>
    <source>
        <strain evidence="3">BazhouSP</strain>
    </source>
</reference>
<dbReference type="GO" id="GO:0046856">
    <property type="term" value="P:phosphatidylinositol dephosphorylation"/>
    <property type="evidence" value="ECO:0007669"/>
    <property type="project" value="TreeGrafter"/>
</dbReference>
<evidence type="ECO:0000256" key="1">
    <source>
        <dbReference type="SAM" id="MobiDB-lite"/>
    </source>
</evidence>
<dbReference type="GO" id="GO:0045334">
    <property type="term" value="C:clathrin-coated endocytic vesicle"/>
    <property type="evidence" value="ECO:0007669"/>
    <property type="project" value="TreeGrafter"/>
</dbReference>
<dbReference type="Pfam" id="PF02383">
    <property type="entry name" value="Syja_N"/>
    <property type="match status" value="1"/>
</dbReference>
<dbReference type="InterPro" id="IPR002013">
    <property type="entry name" value="SAC_dom"/>
</dbReference>
<dbReference type="EMBL" id="JAKKPZ010000001">
    <property type="protein sequence ID" value="KAI1728380.1"/>
    <property type="molecule type" value="Genomic_DNA"/>
</dbReference>
<feature type="region of interest" description="Disordered" evidence="1">
    <location>
        <begin position="560"/>
        <end position="590"/>
    </location>
</feature>
<dbReference type="GO" id="GO:0005769">
    <property type="term" value="C:early endosome"/>
    <property type="evidence" value="ECO:0007669"/>
    <property type="project" value="TreeGrafter"/>
</dbReference>
<dbReference type="PANTHER" id="PTHR45662">
    <property type="entry name" value="PHOSPHATIDYLINOSITIDE PHOSPHATASE SAC1"/>
    <property type="match status" value="1"/>
</dbReference>
<feature type="domain" description="SAC" evidence="2">
    <location>
        <begin position="151"/>
        <end position="484"/>
    </location>
</feature>
<evidence type="ECO:0000313" key="4">
    <source>
        <dbReference type="Proteomes" id="UP001201812"/>
    </source>
</evidence>
<comment type="caution">
    <text evidence="3">The sequence shown here is derived from an EMBL/GenBank/DDBJ whole genome shotgun (WGS) entry which is preliminary data.</text>
</comment>
<dbReference type="GO" id="GO:0043812">
    <property type="term" value="F:phosphatidylinositol-4-phosphate phosphatase activity"/>
    <property type="evidence" value="ECO:0007669"/>
    <property type="project" value="TreeGrafter"/>
</dbReference>
<dbReference type="Proteomes" id="UP001201812">
    <property type="component" value="Unassembled WGS sequence"/>
</dbReference>
<gene>
    <name evidence="3" type="ORF">DdX_00555</name>
</gene>
<dbReference type="AlphaFoldDB" id="A0AAD4NK88"/>
<organism evidence="3 4">
    <name type="scientific">Ditylenchus destructor</name>
    <dbReference type="NCBI Taxonomy" id="166010"/>
    <lineage>
        <taxon>Eukaryota</taxon>
        <taxon>Metazoa</taxon>
        <taxon>Ecdysozoa</taxon>
        <taxon>Nematoda</taxon>
        <taxon>Chromadorea</taxon>
        <taxon>Rhabditida</taxon>
        <taxon>Tylenchina</taxon>
        <taxon>Tylenchomorpha</taxon>
        <taxon>Sphaerularioidea</taxon>
        <taxon>Anguinidae</taxon>
        <taxon>Anguininae</taxon>
        <taxon>Ditylenchus</taxon>
    </lineage>
</organism>